<keyword evidence="3" id="KW-0804">Transcription</keyword>
<dbReference type="InterPro" id="IPR018060">
    <property type="entry name" value="HTH_AraC"/>
</dbReference>
<evidence type="ECO:0000256" key="2">
    <source>
        <dbReference type="ARBA" id="ARBA00023125"/>
    </source>
</evidence>
<keyword evidence="1" id="KW-0805">Transcription regulation</keyword>
<dbReference type="KEGG" id="azo:azo3019"/>
<dbReference type="Gene3D" id="1.10.10.60">
    <property type="entry name" value="Homeodomain-like"/>
    <property type="match status" value="1"/>
</dbReference>
<dbReference type="AlphaFoldDB" id="A1K9Y0"/>
<dbReference type="Pfam" id="PF12833">
    <property type="entry name" value="HTH_18"/>
    <property type="match status" value="1"/>
</dbReference>
<sequence>MDAGRSPILRMQETRHDNWRETVASQFLPLDFEVARTTRFHGRGLWAQVDQARAAEIRMCEHRVTRQRSHLAAADGPAVKLLWLLSGSGRLQQNGGECSLQAERWLFYDAIHPYSLQLSEDARFISLLYTGNSAERWMRLARDLGSAPRQTAGPARIALLALRGAMRERDGLDGLAQRALLESVLALTESALRTALPEQGGRQRDALRLVEARRFVLQHLANAELGPDDIARALHVSRRSLYNLFAEAGLRPREFVRNLRLEKACEALARPAGDSITTIALDHGFTDAAHFSRSFRERFGVSPSAYRGRGG</sequence>
<dbReference type="HOGENOM" id="CLU_049704_4_1_4"/>
<dbReference type="eggNOG" id="COG2207">
    <property type="taxonomic scope" value="Bacteria"/>
</dbReference>
<dbReference type="Pfam" id="PF14525">
    <property type="entry name" value="AraC_binding_2"/>
    <property type="match status" value="1"/>
</dbReference>
<organism evidence="5 6">
    <name type="scientific">Azoarcus sp. (strain BH72)</name>
    <dbReference type="NCBI Taxonomy" id="418699"/>
    <lineage>
        <taxon>Bacteria</taxon>
        <taxon>Pseudomonadati</taxon>
        <taxon>Pseudomonadota</taxon>
        <taxon>Betaproteobacteria</taxon>
        <taxon>Rhodocyclales</taxon>
        <taxon>Zoogloeaceae</taxon>
        <taxon>Azoarcus</taxon>
    </lineage>
</organism>
<dbReference type="InterPro" id="IPR035418">
    <property type="entry name" value="AraC-bd_2"/>
</dbReference>
<feature type="domain" description="HTH araC/xylS-type" evidence="4">
    <location>
        <begin position="210"/>
        <end position="309"/>
    </location>
</feature>
<dbReference type="EMBL" id="AM406670">
    <property type="protein sequence ID" value="CAL95635.1"/>
    <property type="molecule type" value="Genomic_DNA"/>
</dbReference>
<dbReference type="InterPro" id="IPR050204">
    <property type="entry name" value="AraC_XylS_family_regulators"/>
</dbReference>
<evidence type="ECO:0000313" key="5">
    <source>
        <dbReference type="EMBL" id="CAL95635.1"/>
    </source>
</evidence>
<keyword evidence="2" id="KW-0238">DNA-binding</keyword>
<dbReference type="STRING" id="62928.azo3019"/>
<dbReference type="PRINTS" id="PR00032">
    <property type="entry name" value="HTHARAC"/>
</dbReference>
<dbReference type="InterPro" id="IPR018062">
    <property type="entry name" value="HTH_AraC-typ_CS"/>
</dbReference>
<dbReference type="InterPro" id="IPR020449">
    <property type="entry name" value="Tscrpt_reg_AraC-type_HTH"/>
</dbReference>
<keyword evidence="6" id="KW-1185">Reference proteome</keyword>
<evidence type="ECO:0000256" key="1">
    <source>
        <dbReference type="ARBA" id="ARBA00023015"/>
    </source>
</evidence>
<proteinExistence type="predicted"/>
<evidence type="ECO:0000259" key="4">
    <source>
        <dbReference type="PROSITE" id="PS01124"/>
    </source>
</evidence>
<dbReference type="PANTHER" id="PTHR46796:SF6">
    <property type="entry name" value="ARAC SUBFAMILY"/>
    <property type="match status" value="1"/>
</dbReference>
<evidence type="ECO:0000256" key="3">
    <source>
        <dbReference type="ARBA" id="ARBA00023163"/>
    </source>
</evidence>
<dbReference type="PANTHER" id="PTHR46796">
    <property type="entry name" value="HTH-TYPE TRANSCRIPTIONAL ACTIVATOR RHAS-RELATED"/>
    <property type="match status" value="1"/>
</dbReference>
<dbReference type="GO" id="GO:0003700">
    <property type="term" value="F:DNA-binding transcription factor activity"/>
    <property type="evidence" value="ECO:0007669"/>
    <property type="project" value="InterPro"/>
</dbReference>
<protein>
    <submittedName>
        <fullName evidence="5">AraC-like transcriptional regulator</fullName>
    </submittedName>
</protein>
<name>A1K9Y0_AZOSB</name>
<evidence type="ECO:0000313" key="6">
    <source>
        <dbReference type="Proteomes" id="UP000002588"/>
    </source>
</evidence>
<dbReference type="PROSITE" id="PS01124">
    <property type="entry name" value="HTH_ARAC_FAMILY_2"/>
    <property type="match status" value="1"/>
</dbReference>
<reference evidence="5 6" key="1">
    <citation type="journal article" date="2006" name="Nat. Biotechnol.">
        <title>Complete genome of the mutualistic, N2-fixing grass endophyte Azoarcus sp. strain BH72.</title>
        <authorList>
            <person name="Krause A."/>
            <person name="Ramakumar A."/>
            <person name="Bartels D."/>
            <person name="Battistoni F."/>
            <person name="Bekel T."/>
            <person name="Boch J."/>
            <person name="Boehm M."/>
            <person name="Friedrich F."/>
            <person name="Hurek T."/>
            <person name="Krause L."/>
            <person name="Linke B."/>
            <person name="McHardy A.C."/>
            <person name="Sarkar A."/>
            <person name="Schneiker S."/>
            <person name="Syed A.A."/>
            <person name="Thauer R."/>
            <person name="Vorhoelter F.-J."/>
            <person name="Weidner S."/>
            <person name="Puehler A."/>
            <person name="Reinhold-Hurek B."/>
            <person name="Kaiser O."/>
            <person name="Goesmann A."/>
        </authorList>
    </citation>
    <scope>NUCLEOTIDE SEQUENCE [LARGE SCALE GENOMIC DNA]</scope>
    <source>
        <strain evidence="5 6">BH72</strain>
    </source>
</reference>
<gene>
    <name evidence="5" type="ordered locus">azo3019</name>
</gene>
<dbReference type="InterPro" id="IPR009057">
    <property type="entry name" value="Homeodomain-like_sf"/>
</dbReference>
<dbReference type="SMART" id="SM00342">
    <property type="entry name" value="HTH_ARAC"/>
    <property type="match status" value="1"/>
</dbReference>
<dbReference type="GO" id="GO:0043565">
    <property type="term" value="F:sequence-specific DNA binding"/>
    <property type="evidence" value="ECO:0007669"/>
    <property type="project" value="InterPro"/>
</dbReference>
<dbReference type="PROSITE" id="PS00041">
    <property type="entry name" value="HTH_ARAC_FAMILY_1"/>
    <property type="match status" value="1"/>
</dbReference>
<dbReference type="SUPFAM" id="SSF46689">
    <property type="entry name" value="Homeodomain-like"/>
    <property type="match status" value="1"/>
</dbReference>
<accession>A1K9Y0</accession>
<dbReference type="Proteomes" id="UP000002588">
    <property type="component" value="Chromosome"/>
</dbReference>
<dbReference type="RefSeq" id="WP_011766744.1">
    <property type="nucleotide sequence ID" value="NC_008702.1"/>
</dbReference>